<dbReference type="GO" id="GO:0000723">
    <property type="term" value="P:telomere maintenance"/>
    <property type="evidence" value="ECO:0007669"/>
    <property type="project" value="InterPro"/>
</dbReference>
<dbReference type="AlphaFoldDB" id="A0A8C4NA62"/>
<dbReference type="GO" id="GO:0016787">
    <property type="term" value="F:hydrolase activity"/>
    <property type="evidence" value="ECO:0007669"/>
    <property type="project" value="UniProtKB-KW"/>
</dbReference>
<dbReference type="PANTHER" id="PTHR10492:SF57">
    <property type="entry name" value="ATP-DEPENDENT DNA HELICASE"/>
    <property type="match status" value="1"/>
</dbReference>
<feature type="domain" description="DNA helicase Pif1-like DEAD-box helicase" evidence="2">
    <location>
        <begin position="165"/>
        <end position="338"/>
    </location>
</feature>
<comment type="catalytic activity">
    <reaction evidence="1">
        <text>ATP + H2O = ADP + phosphate + H(+)</text>
        <dbReference type="Rhea" id="RHEA:13065"/>
        <dbReference type="ChEBI" id="CHEBI:15377"/>
        <dbReference type="ChEBI" id="CHEBI:15378"/>
        <dbReference type="ChEBI" id="CHEBI:30616"/>
        <dbReference type="ChEBI" id="CHEBI:43474"/>
        <dbReference type="ChEBI" id="CHEBI:456216"/>
        <dbReference type="EC" id="5.6.2.3"/>
    </reaction>
</comment>
<dbReference type="Ensembl" id="ENSEBUT00000003446.1">
    <property type="protein sequence ID" value="ENSEBUP00000003082.1"/>
    <property type="gene ID" value="ENSEBUG00000002280.1"/>
</dbReference>
<keyword evidence="1" id="KW-0234">DNA repair</keyword>
<keyword evidence="1" id="KW-0227">DNA damage</keyword>
<dbReference type="GO" id="GO:0006281">
    <property type="term" value="P:DNA repair"/>
    <property type="evidence" value="ECO:0007669"/>
    <property type="project" value="UniProtKB-KW"/>
</dbReference>
<keyword evidence="1" id="KW-0233">DNA recombination</keyword>
<comment type="cofactor">
    <cofactor evidence="1">
        <name>Mg(2+)</name>
        <dbReference type="ChEBI" id="CHEBI:18420"/>
    </cofactor>
</comment>
<dbReference type="GO" id="GO:0005524">
    <property type="term" value="F:ATP binding"/>
    <property type="evidence" value="ECO:0007669"/>
    <property type="project" value="UniProtKB-KW"/>
</dbReference>
<organism evidence="3 4">
    <name type="scientific">Eptatretus burgeri</name>
    <name type="common">Inshore hagfish</name>
    <dbReference type="NCBI Taxonomy" id="7764"/>
    <lineage>
        <taxon>Eukaryota</taxon>
        <taxon>Metazoa</taxon>
        <taxon>Chordata</taxon>
        <taxon>Craniata</taxon>
        <taxon>Vertebrata</taxon>
        <taxon>Cyclostomata</taxon>
        <taxon>Myxini</taxon>
        <taxon>Myxiniformes</taxon>
        <taxon>Myxinidae</taxon>
        <taxon>Eptatretinae</taxon>
        <taxon>Eptatretus</taxon>
    </lineage>
</organism>
<proteinExistence type="inferred from homology"/>
<evidence type="ECO:0000259" key="2">
    <source>
        <dbReference type="Pfam" id="PF05970"/>
    </source>
</evidence>
<evidence type="ECO:0000256" key="1">
    <source>
        <dbReference type="RuleBase" id="RU363044"/>
    </source>
</evidence>
<evidence type="ECO:0000313" key="4">
    <source>
        <dbReference type="Proteomes" id="UP000694388"/>
    </source>
</evidence>
<dbReference type="Proteomes" id="UP000694388">
    <property type="component" value="Unplaced"/>
</dbReference>
<dbReference type="Pfam" id="PF05970">
    <property type="entry name" value="PIF1"/>
    <property type="match status" value="1"/>
</dbReference>
<reference evidence="3" key="1">
    <citation type="submission" date="2025-08" db="UniProtKB">
        <authorList>
            <consortium name="Ensembl"/>
        </authorList>
    </citation>
    <scope>IDENTIFICATION</scope>
</reference>
<protein>
    <recommendedName>
        <fullName evidence="1">ATP-dependent DNA helicase</fullName>
        <ecNumber evidence="1">5.6.2.3</ecNumber>
    </recommendedName>
</protein>
<name>A0A8C4NA62_EPTBU</name>
<keyword evidence="1" id="KW-0067">ATP-binding</keyword>
<dbReference type="InterPro" id="IPR010285">
    <property type="entry name" value="DNA_helicase_pif1-like_DEAD"/>
</dbReference>
<dbReference type="GeneTree" id="ENSGT00940000166217"/>
<dbReference type="PANTHER" id="PTHR10492">
    <property type="match status" value="1"/>
</dbReference>
<keyword evidence="1" id="KW-0378">Hydrolase</keyword>
<dbReference type="EC" id="5.6.2.3" evidence="1"/>
<sequence length="339" mass="37688">MLLYRVPGPTCFQDLRRVGGRVMETYLAACIAYGIVDNDQEVDSVIEEAANIAFGPAVCEVFANMLIFILRGNHVQFWERHKYVLCEDFMRAAGVNEPNGRIVSEVLLELRDKFERHGFSLSKSFGLPEPEPVHIQSRISRVIEHETGHNIGELEAHIAQTECLLNDEQRVVIDKVMTSVEHGHGCMVAIDASGGTGKTFILSHILNRVRAKGKVALSTAASGIAATLLPKGVTFHSRTKCPLILTDESTCTISENDTTAALIRMTSIMVVDEVSMMDRRALEAADRTFQWLRGSEEPFGGITMVFSGDWRQILTVVPHGSHIDIVGRCFKSSYLWKKK</sequence>
<dbReference type="GO" id="GO:0006310">
    <property type="term" value="P:DNA recombination"/>
    <property type="evidence" value="ECO:0007669"/>
    <property type="project" value="UniProtKB-KW"/>
</dbReference>
<dbReference type="SUPFAM" id="SSF52540">
    <property type="entry name" value="P-loop containing nucleoside triphosphate hydrolases"/>
    <property type="match status" value="1"/>
</dbReference>
<comment type="similarity">
    <text evidence="1">Belongs to the helicase family.</text>
</comment>
<dbReference type="GO" id="GO:0043139">
    <property type="term" value="F:5'-3' DNA helicase activity"/>
    <property type="evidence" value="ECO:0007669"/>
    <property type="project" value="UniProtKB-EC"/>
</dbReference>
<dbReference type="OMA" id="HETGHNI"/>
<accession>A0A8C4NA62</accession>
<keyword evidence="1" id="KW-0547">Nucleotide-binding</keyword>
<keyword evidence="1" id="KW-0347">Helicase</keyword>
<dbReference type="Gene3D" id="3.40.50.300">
    <property type="entry name" value="P-loop containing nucleotide triphosphate hydrolases"/>
    <property type="match status" value="1"/>
</dbReference>
<evidence type="ECO:0000313" key="3">
    <source>
        <dbReference type="Ensembl" id="ENSEBUP00000003082.1"/>
    </source>
</evidence>
<dbReference type="InterPro" id="IPR027417">
    <property type="entry name" value="P-loop_NTPase"/>
</dbReference>
<keyword evidence="4" id="KW-1185">Reference proteome</keyword>
<reference evidence="3" key="2">
    <citation type="submission" date="2025-09" db="UniProtKB">
        <authorList>
            <consortium name="Ensembl"/>
        </authorList>
    </citation>
    <scope>IDENTIFICATION</scope>
</reference>